<name>A0AA36GC00_9BILA</name>
<keyword evidence="3" id="KW-1185">Reference proteome</keyword>
<dbReference type="Gene3D" id="1.25.10.10">
    <property type="entry name" value="Leucine-rich Repeat Variant"/>
    <property type="match status" value="1"/>
</dbReference>
<accession>A0AA36GC00</accession>
<dbReference type="InterPro" id="IPR013878">
    <property type="entry name" value="Mo25"/>
</dbReference>
<gene>
    <name evidence="2" type="ORF">MSPICULIGERA_LOCUS21140</name>
</gene>
<proteinExistence type="inferred from homology"/>
<comment type="caution">
    <text evidence="2">The sequence shown here is derived from an EMBL/GenBank/DDBJ whole genome shotgun (WGS) entry which is preliminary data.</text>
</comment>
<dbReference type="GO" id="GO:0043539">
    <property type="term" value="F:protein serine/threonine kinase activator activity"/>
    <property type="evidence" value="ECO:0007669"/>
    <property type="project" value="TreeGrafter"/>
</dbReference>
<dbReference type="Pfam" id="PF08569">
    <property type="entry name" value="Mo25"/>
    <property type="match status" value="1"/>
</dbReference>
<dbReference type="InterPro" id="IPR016024">
    <property type="entry name" value="ARM-type_fold"/>
</dbReference>
<dbReference type="PANTHER" id="PTHR10182">
    <property type="entry name" value="CALCIUM-BINDING PROTEIN 39-RELATED"/>
    <property type="match status" value="1"/>
</dbReference>
<evidence type="ECO:0000256" key="1">
    <source>
        <dbReference type="ARBA" id="ARBA00011012"/>
    </source>
</evidence>
<dbReference type="InterPro" id="IPR011989">
    <property type="entry name" value="ARM-like"/>
</dbReference>
<feature type="non-terminal residue" evidence="2">
    <location>
        <position position="329"/>
    </location>
</feature>
<sequence>MPLWSCFKGRSVFDPHHVTTKLKLSLSQLEQGVPGAHHKVEKRLNQVLDIVQGQDPSSRLVAALAHHFRVNNIFRDIIAYMHLLHTQERVNAAHIFVTIFRREIDRCSPTVEYLRARPESFMSIYMGCFEIETNTAFTRMMHECIAHERLVKILYEDERFYLIFTHAFSADYTICVTALELLEALLVRQRMLTAKLMKNNYERVFKAYNKLMDCSKYIVRREALRLLPQFLIHPFYQEIMVRYVGDLANLERVTKLMTHDPIENIQIESFHCFKLFLVNPLMPKDIKAYLIEKREQIVDFIEEFDRQHGEGANDFDEHKCLLHILRGLK</sequence>
<evidence type="ECO:0008006" key="4">
    <source>
        <dbReference type="Google" id="ProtNLM"/>
    </source>
</evidence>
<reference evidence="2" key="1">
    <citation type="submission" date="2023-06" db="EMBL/GenBank/DDBJ databases">
        <authorList>
            <person name="Delattre M."/>
        </authorList>
    </citation>
    <scope>NUCLEOTIDE SEQUENCE</scope>
    <source>
        <strain evidence="2">AF72</strain>
    </source>
</reference>
<dbReference type="AlphaFoldDB" id="A0AA36GC00"/>
<dbReference type="EMBL" id="CATQJA010002665">
    <property type="protein sequence ID" value="CAJ0583022.1"/>
    <property type="molecule type" value="Genomic_DNA"/>
</dbReference>
<evidence type="ECO:0000313" key="2">
    <source>
        <dbReference type="EMBL" id="CAJ0583022.1"/>
    </source>
</evidence>
<evidence type="ECO:0000313" key="3">
    <source>
        <dbReference type="Proteomes" id="UP001177023"/>
    </source>
</evidence>
<comment type="similarity">
    <text evidence="1">Belongs to the Mo25 family.</text>
</comment>
<dbReference type="SUPFAM" id="SSF48371">
    <property type="entry name" value="ARM repeat"/>
    <property type="match status" value="1"/>
</dbReference>
<dbReference type="GO" id="GO:0035556">
    <property type="term" value="P:intracellular signal transduction"/>
    <property type="evidence" value="ECO:0007669"/>
    <property type="project" value="TreeGrafter"/>
</dbReference>
<dbReference type="Proteomes" id="UP001177023">
    <property type="component" value="Unassembled WGS sequence"/>
</dbReference>
<organism evidence="2 3">
    <name type="scientific">Mesorhabditis spiculigera</name>
    <dbReference type="NCBI Taxonomy" id="96644"/>
    <lineage>
        <taxon>Eukaryota</taxon>
        <taxon>Metazoa</taxon>
        <taxon>Ecdysozoa</taxon>
        <taxon>Nematoda</taxon>
        <taxon>Chromadorea</taxon>
        <taxon>Rhabditida</taxon>
        <taxon>Rhabditina</taxon>
        <taxon>Rhabditomorpha</taxon>
        <taxon>Rhabditoidea</taxon>
        <taxon>Rhabditidae</taxon>
        <taxon>Mesorhabditinae</taxon>
        <taxon>Mesorhabditis</taxon>
    </lineage>
</organism>
<dbReference type="PANTHER" id="PTHR10182:SF3">
    <property type="entry name" value="PROTEIN MO25"/>
    <property type="match status" value="1"/>
</dbReference>
<protein>
    <recommendedName>
        <fullName evidence="4">Mo25-like protein</fullName>
    </recommendedName>
</protein>